<dbReference type="EMBL" id="JAHLJV010000001">
    <property type="protein sequence ID" value="KAK1600410.1"/>
    <property type="molecule type" value="Genomic_DNA"/>
</dbReference>
<gene>
    <name evidence="1" type="ORF">LY79DRAFT_18082</name>
</gene>
<evidence type="ECO:0000313" key="1">
    <source>
        <dbReference type="EMBL" id="KAK1600410.1"/>
    </source>
</evidence>
<keyword evidence="2" id="KW-1185">Reference proteome</keyword>
<reference evidence="1" key="1">
    <citation type="submission" date="2021-06" db="EMBL/GenBank/DDBJ databases">
        <title>Comparative genomics, transcriptomics and evolutionary studies reveal genomic signatures of adaptation to plant cell wall in hemibiotrophic fungi.</title>
        <authorList>
            <consortium name="DOE Joint Genome Institute"/>
            <person name="Baroncelli R."/>
            <person name="Diaz J.F."/>
            <person name="Benocci T."/>
            <person name="Peng M."/>
            <person name="Battaglia E."/>
            <person name="Haridas S."/>
            <person name="Andreopoulos W."/>
            <person name="Labutti K."/>
            <person name="Pangilinan J."/>
            <person name="Floch G.L."/>
            <person name="Makela M.R."/>
            <person name="Henrissat B."/>
            <person name="Grigoriev I.V."/>
            <person name="Crouch J.A."/>
            <person name="De Vries R.P."/>
            <person name="Sukno S.A."/>
            <person name="Thon M.R."/>
        </authorList>
    </citation>
    <scope>NUCLEOTIDE SEQUENCE</scope>
    <source>
        <strain evidence="1">CBS 125086</strain>
    </source>
</reference>
<dbReference type="RefSeq" id="XP_060420906.1">
    <property type="nucleotide sequence ID" value="XM_060551302.1"/>
</dbReference>
<organism evidence="1 2">
    <name type="scientific">Colletotrichum navitas</name>
    <dbReference type="NCBI Taxonomy" id="681940"/>
    <lineage>
        <taxon>Eukaryota</taxon>
        <taxon>Fungi</taxon>
        <taxon>Dikarya</taxon>
        <taxon>Ascomycota</taxon>
        <taxon>Pezizomycotina</taxon>
        <taxon>Sordariomycetes</taxon>
        <taxon>Hypocreomycetidae</taxon>
        <taxon>Glomerellales</taxon>
        <taxon>Glomerellaceae</taxon>
        <taxon>Colletotrichum</taxon>
        <taxon>Colletotrichum graminicola species complex</taxon>
    </lineage>
</organism>
<comment type="caution">
    <text evidence="1">The sequence shown here is derived from an EMBL/GenBank/DDBJ whole genome shotgun (WGS) entry which is preliminary data.</text>
</comment>
<dbReference type="GeneID" id="85435542"/>
<sequence length="179" mass="19420">MIMEPNPPVNLAACHPAPMLAQPTVRNELSLADKQTTGRMIWPRSQFPDRYLGENEPECFEETSGSFPGGAHDDLRGRGGGAIALCELACFRLRQAYAETGCSAVYIKEVRDTDLLAQHNRAGISRMHAAGSAPSPRSSTDASLSIILANTARLPPDEMRDVKHVAPPHPPILERVGLQ</sequence>
<name>A0AAD8VDB0_9PEZI</name>
<dbReference type="Proteomes" id="UP001230504">
    <property type="component" value="Unassembled WGS sequence"/>
</dbReference>
<proteinExistence type="predicted"/>
<protein>
    <submittedName>
        <fullName evidence="1">Uncharacterized protein</fullName>
    </submittedName>
</protein>
<evidence type="ECO:0000313" key="2">
    <source>
        <dbReference type="Proteomes" id="UP001230504"/>
    </source>
</evidence>
<dbReference type="AlphaFoldDB" id="A0AAD8VDB0"/>
<accession>A0AAD8VDB0</accession>